<name>A0A4Z2HZM0_9TELE</name>
<gene>
    <name evidence="2" type="ORF">EYF80_019428</name>
</gene>
<evidence type="ECO:0000256" key="1">
    <source>
        <dbReference type="SAM" id="MobiDB-lite"/>
    </source>
</evidence>
<protein>
    <submittedName>
        <fullName evidence="2">Uncharacterized protein</fullName>
    </submittedName>
</protein>
<keyword evidence="3" id="KW-1185">Reference proteome</keyword>
<organism evidence="2 3">
    <name type="scientific">Liparis tanakae</name>
    <name type="common">Tanaka's snailfish</name>
    <dbReference type="NCBI Taxonomy" id="230148"/>
    <lineage>
        <taxon>Eukaryota</taxon>
        <taxon>Metazoa</taxon>
        <taxon>Chordata</taxon>
        <taxon>Craniata</taxon>
        <taxon>Vertebrata</taxon>
        <taxon>Euteleostomi</taxon>
        <taxon>Actinopterygii</taxon>
        <taxon>Neopterygii</taxon>
        <taxon>Teleostei</taxon>
        <taxon>Neoteleostei</taxon>
        <taxon>Acanthomorphata</taxon>
        <taxon>Eupercaria</taxon>
        <taxon>Perciformes</taxon>
        <taxon>Cottioidei</taxon>
        <taxon>Cottales</taxon>
        <taxon>Liparidae</taxon>
        <taxon>Liparis</taxon>
    </lineage>
</organism>
<feature type="compositionally biased region" description="Polar residues" evidence="1">
    <location>
        <begin position="162"/>
        <end position="173"/>
    </location>
</feature>
<reference evidence="2 3" key="1">
    <citation type="submission" date="2019-03" db="EMBL/GenBank/DDBJ databases">
        <title>First draft genome of Liparis tanakae, snailfish: a comprehensive survey of snailfish specific genes.</title>
        <authorList>
            <person name="Kim W."/>
            <person name="Song I."/>
            <person name="Jeong J.-H."/>
            <person name="Kim D."/>
            <person name="Kim S."/>
            <person name="Ryu S."/>
            <person name="Song J.Y."/>
            <person name="Lee S.K."/>
        </authorList>
    </citation>
    <scope>NUCLEOTIDE SEQUENCE [LARGE SCALE GENOMIC DNA]</scope>
    <source>
        <tissue evidence="2">Muscle</tissue>
    </source>
</reference>
<comment type="caution">
    <text evidence="2">The sequence shown here is derived from an EMBL/GenBank/DDBJ whole genome shotgun (WGS) entry which is preliminary data.</text>
</comment>
<sequence>MKMRTTNSCSSFPEWLRLSFRPDRIFCAGEMPPPEKTPVSYWMMLWLQLMYILSPVPACTGQPCVDSVGHPLYSLWQRWPGGAGGCSQSGRLSLGKVSVSLALEKSCGCCLHSLCFLLLGLQAVWNHNLGWGLGFLSYDAGFVMVNNTWTESARLSISDVQSSTTKGTSSDLSPDSRERSTPNTAPFLCSHSS</sequence>
<dbReference type="AlphaFoldDB" id="A0A4Z2HZM0"/>
<proteinExistence type="predicted"/>
<accession>A0A4Z2HZM0</accession>
<feature type="region of interest" description="Disordered" evidence="1">
    <location>
        <begin position="162"/>
        <end position="193"/>
    </location>
</feature>
<evidence type="ECO:0000313" key="3">
    <source>
        <dbReference type="Proteomes" id="UP000314294"/>
    </source>
</evidence>
<dbReference type="Proteomes" id="UP000314294">
    <property type="component" value="Unassembled WGS sequence"/>
</dbReference>
<dbReference type="EMBL" id="SRLO01000164">
    <property type="protein sequence ID" value="TNN70402.1"/>
    <property type="molecule type" value="Genomic_DNA"/>
</dbReference>
<evidence type="ECO:0000313" key="2">
    <source>
        <dbReference type="EMBL" id="TNN70402.1"/>
    </source>
</evidence>